<evidence type="ECO:0000313" key="2">
    <source>
        <dbReference type="Ensembl" id="ENSPMEP00000007605.1"/>
    </source>
</evidence>
<dbReference type="Ensembl" id="ENSPMET00000003865.1">
    <property type="protein sequence ID" value="ENSPMEP00000007605.1"/>
    <property type="gene ID" value="ENSPMEG00000009247.1"/>
</dbReference>
<dbReference type="Proteomes" id="UP000261480">
    <property type="component" value="Unplaced"/>
</dbReference>
<keyword evidence="3" id="KW-1185">Reference proteome</keyword>
<dbReference type="STRING" id="48701.ENSPMEP00000007605"/>
<reference evidence="2" key="2">
    <citation type="submission" date="2025-09" db="UniProtKB">
        <authorList>
            <consortium name="Ensembl"/>
        </authorList>
    </citation>
    <scope>IDENTIFICATION</scope>
</reference>
<protein>
    <submittedName>
        <fullName evidence="2">Uncharacterized protein</fullName>
    </submittedName>
</protein>
<sequence>MCLMEKSTDLWTNSILPSISSDSMGMGSNSKHQLRLYITVATAVFQPIIIYWLTSHLVR</sequence>
<feature type="transmembrane region" description="Helical" evidence="1">
    <location>
        <begin position="34"/>
        <end position="53"/>
    </location>
</feature>
<evidence type="ECO:0000256" key="1">
    <source>
        <dbReference type="SAM" id="Phobius"/>
    </source>
</evidence>
<name>A0A3B3WXW0_9TELE</name>
<keyword evidence="1" id="KW-1133">Transmembrane helix</keyword>
<accession>A0A3B3WXW0</accession>
<reference evidence="2" key="1">
    <citation type="submission" date="2025-08" db="UniProtKB">
        <authorList>
            <consortium name="Ensembl"/>
        </authorList>
    </citation>
    <scope>IDENTIFICATION</scope>
</reference>
<keyword evidence="1" id="KW-0472">Membrane</keyword>
<dbReference type="AlphaFoldDB" id="A0A3B3WXW0"/>
<organism evidence="2 3">
    <name type="scientific">Poecilia mexicana</name>
    <dbReference type="NCBI Taxonomy" id="48701"/>
    <lineage>
        <taxon>Eukaryota</taxon>
        <taxon>Metazoa</taxon>
        <taxon>Chordata</taxon>
        <taxon>Craniata</taxon>
        <taxon>Vertebrata</taxon>
        <taxon>Euteleostomi</taxon>
        <taxon>Actinopterygii</taxon>
        <taxon>Neopterygii</taxon>
        <taxon>Teleostei</taxon>
        <taxon>Neoteleostei</taxon>
        <taxon>Acanthomorphata</taxon>
        <taxon>Ovalentaria</taxon>
        <taxon>Atherinomorphae</taxon>
        <taxon>Cyprinodontiformes</taxon>
        <taxon>Poeciliidae</taxon>
        <taxon>Poeciliinae</taxon>
        <taxon>Poecilia</taxon>
    </lineage>
</organism>
<keyword evidence="1" id="KW-0812">Transmembrane</keyword>
<evidence type="ECO:0000313" key="3">
    <source>
        <dbReference type="Proteomes" id="UP000261480"/>
    </source>
</evidence>
<proteinExistence type="predicted"/>